<gene>
    <name evidence="1" type="ORF">SAMN04488056_12427</name>
</gene>
<dbReference type="EMBL" id="FOVR01000024">
    <property type="protein sequence ID" value="SFP14868.1"/>
    <property type="molecule type" value="Genomic_DNA"/>
</dbReference>
<dbReference type="STRING" id="655353.SAMN04488056_12427"/>
<dbReference type="GO" id="GO:0006355">
    <property type="term" value="P:regulation of DNA-templated transcription"/>
    <property type="evidence" value="ECO:0007669"/>
    <property type="project" value="InterPro"/>
</dbReference>
<reference evidence="1 2" key="1">
    <citation type="submission" date="2016-10" db="EMBL/GenBank/DDBJ databases">
        <authorList>
            <person name="de Groot N.N."/>
        </authorList>
    </citation>
    <scope>NUCLEOTIDE SEQUENCE [LARGE SCALE GENOMIC DNA]</scope>
    <source>
        <strain evidence="1 2">CGMCC 1.9157</strain>
    </source>
</reference>
<proteinExistence type="predicted"/>
<sequence>MVDHKHYTYRVTWSDDDEEYVALCAEFPSLSYLAPKQTAALKGMIDLVGEIIEDMQANGEQVPEPIAERRFSGKFQVRIPPAQHRALAIQAAEQGVSINRLVSAKLTVA</sequence>
<dbReference type="Proteomes" id="UP000199236">
    <property type="component" value="Unassembled WGS sequence"/>
</dbReference>
<evidence type="ECO:0000313" key="2">
    <source>
        <dbReference type="Proteomes" id="UP000199236"/>
    </source>
</evidence>
<name>A0A1I5MZA4_9HYPH</name>
<evidence type="ECO:0000313" key="1">
    <source>
        <dbReference type="EMBL" id="SFP14868.1"/>
    </source>
</evidence>
<dbReference type="OrthoDB" id="5297106at2"/>
<dbReference type="RefSeq" id="WP_090075647.1">
    <property type="nucleotide sequence ID" value="NZ_FOVR01000024.1"/>
</dbReference>
<dbReference type="SUPFAM" id="SSF143100">
    <property type="entry name" value="TTHA1013/TTHA0281-like"/>
    <property type="match status" value="1"/>
</dbReference>
<dbReference type="InterPro" id="IPR010985">
    <property type="entry name" value="Ribbon_hlx_hlx"/>
</dbReference>
<dbReference type="InterPro" id="IPR008651">
    <property type="entry name" value="Uncharacterised_HicB"/>
</dbReference>
<protein>
    <submittedName>
        <fullName evidence="1">Predicted nuclease of the RNAse H fold, HicB family</fullName>
    </submittedName>
</protein>
<dbReference type="AlphaFoldDB" id="A0A1I5MZA4"/>
<dbReference type="SUPFAM" id="SSF47598">
    <property type="entry name" value="Ribbon-helix-helix"/>
    <property type="match status" value="1"/>
</dbReference>
<keyword evidence="2" id="KW-1185">Reference proteome</keyword>
<dbReference type="Pfam" id="PF05534">
    <property type="entry name" value="HicB"/>
    <property type="match status" value="1"/>
</dbReference>
<accession>A0A1I5MZA4</accession>
<organism evidence="1 2">
    <name type="scientific">Cohaesibacter marisflavi</name>
    <dbReference type="NCBI Taxonomy" id="655353"/>
    <lineage>
        <taxon>Bacteria</taxon>
        <taxon>Pseudomonadati</taxon>
        <taxon>Pseudomonadota</taxon>
        <taxon>Alphaproteobacteria</taxon>
        <taxon>Hyphomicrobiales</taxon>
        <taxon>Cohaesibacteraceae</taxon>
    </lineage>
</organism>
<dbReference type="InterPro" id="IPR035069">
    <property type="entry name" value="TTHA1013/TTHA0281-like"/>
</dbReference>